<reference evidence="2" key="1">
    <citation type="submission" date="2022-11" db="UniProtKB">
        <authorList>
            <consortium name="WormBaseParasite"/>
        </authorList>
    </citation>
    <scope>IDENTIFICATION</scope>
</reference>
<dbReference type="WBParaSite" id="ES5_v2.g937.t1">
    <property type="protein sequence ID" value="ES5_v2.g937.t1"/>
    <property type="gene ID" value="ES5_v2.g937"/>
</dbReference>
<sequence length="157" mass="17770">MLSHSIQTFSKEAKTFSTLNAAIQGYEKGSFITYRVVIFYCHWLLLIGLATKWIYIEDATLLFTIPFGSTANIIDCIYFPLNVLLTEKRVLKKVAAKTMLVDRTRLAGSPKDTDASINESIDLQMILYMQIELHMNFLKLNNLFVVKGPLADTVADI</sequence>
<proteinExistence type="predicted"/>
<name>A0AC34GWL1_9BILA</name>
<dbReference type="Proteomes" id="UP000887579">
    <property type="component" value="Unplaced"/>
</dbReference>
<evidence type="ECO:0000313" key="1">
    <source>
        <dbReference type="Proteomes" id="UP000887579"/>
    </source>
</evidence>
<evidence type="ECO:0000313" key="2">
    <source>
        <dbReference type="WBParaSite" id="ES5_v2.g937.t1"/>
    </source>
</evidence>
<accession>A0AC34GWL1</accession>
<protein>
    <submittedName>
        <fullName evidence="2">Uncharacterized protein</fullName>
    </submittedName>
</protein>
<organism evidence="1 2">
    <name type="scientific">Panagrolaimus sp. ES5</name>
    <dbReference type="NCBI Taxonomy" id="591445"/>
    <lineage>
        <taxon>Eukaryota</taxon>
        <taxon>Metazoa</taxon>
        <taxon>Ecdysozoa</taxon>
        <taxon>Nematoda</taxon>
        <taxon>Chromadorea</taxon>
        <taxon>Rhabditida</taxon>
        <taxon>Tylenchina</taxon>
        <taxon>Panagrolaimomorpha</taxon>
        <taxon>Panagrolaimoidea</taxon>
        <taxon>Panagrolaimidae</taxon>
        <taxon>Panagrolaimus</taxon>
    </lineage>
</organism>